<dbReference type="RefSeq" id="WP_200105353.1">
    <property type="nucleotide sequence ID" value="NZ_JAEHFV010000002.1"/>
</dbReference>
<keyword evidence="3" id="KW-1185">Reference proteome</keyword>
<sequence length="174" mass="19815">MKKITFITLFLLFVSPVFCQTSEVTIAKKNELKLNAAFLLGGVFEASYERILSEESAFGASIYIPLETDYDQYTKFNLTPYYRYYFGKKVAAGFFFEGFGSLNTYQDYFYNENSNIEHVTNTDFALGFGIGSKWITKKGFLFEINGGLGRNLFNSKDTDYQLVGRGGISVGYRF</sequence>
<proteinExistence type="predicted"/>
<dbReference type="Pfam" id="PF12099">
    <property type="entry name" value="DUF3575"/>
    <property type="match status" value="1"/>
</dbReference>
<organism evidence="2 3">
    <name type="scientific">Flavobacterium agrisoli</name>
    <dbReference type="NCBI Taxonomy" id="2793066"/>
    <lineage>
        <taxon>Bacteria</taxon>
        <taxon>Pseudomonadati</taxon>
        <taxon>Bacteroidota</taxon>
        <taxon>Flavobacteriia</taxon>
        <taxon>Flavobacteriales</taxon>
        <taxon>Flavobacteriaceae</taxon>
        <taxon>Flavobacterium</taxon>
    </lineage>
</organism>
<feature type="signal peptide" evidence="1">
    <location>
        <begin position="1"/>
        <end position="19"/>
    </location>
</feature>
<dbReference type="EMBL" id="JAEHFV010000002">
    <property type="protein sequence ID" value="MBK0369429.1"/>
    <property type="molecule type" value="Genomic_DNA"/>
</dbReference>
<accession>A0A934PLA9</accession>
<evidence type="ECO:0000313" key="2">
    <source>
        <dbReference type="EMBL" id="MBK0369429.1"/>
    </source>
</evidence>
<gene>
    <name evidence="2" type="ORF">I5M07_06210</name>
</gene>
<protein>
    <submittedName>
        <fullName evidence="2">DUF3575 domain-containing protein</fullName>
    </submittedName>
</protein>
<dbReference type="Proteomes" id="UP000609172">
    <property type="component" value="Unassembled WGS sequence"/>
</dbReference>
<name>A0A934PLA9_9FLAO</name>
<reference evidence="2" key="1">
    <citation type="submission" date="2020-12" db="EMBL/GenBank/DDBJ databases">
        <title>Bacterial novel species Flavobacterium sp. SE-1-e isolated from soil.</title>
        <authorList>
            <person name="Jung H.-Y."/>
        </authorList>
    </citation>
    <scope>NUCLEOTIDE SEQUENCE</scope>
    <source>
        <strain evidence="2">SE-1-e</strain>
    </source>
</reference>
<dbReference type="InterPro" id="IPR021958">
    <property type="entry name" value="DUF3575"/>
</dbReference>
<dbReference type="AlphaFoldDB" id="A0A934PLA9"/>
<comment type="caution">
    <text evidence="2">The sequence shown here is derived from an EMBL/GenBank/DDBJ whole genome shotgun (WGS) entry which is preliminary data.</text>
</comment>
<evidence type="ECO:0000256" key="1">
    <source>
        <dbReference type="SAM" id="SignalP"/>
    </source>
</evidence>
<keyword evidence="1" id="KW-0732">Signal</keyword>
<evidence type="ECO:0000313" key="3">
    <source>
        <dbReference type="Proteomes" id="UP000609172"/>
    </source>
</evidence>
<feature type="chain" id="PRO_5037964111" evidence="1">
    <location>
        <begin position="20"/>
        <end position="174"/>
    </location>
</feature>